<feature type="chain" id="PRO_5046457960" evidence="5">
    <location>
        <begin position="18"/>
        <end position="810"/>
    </location>
</feature>
<dbReference type="InterPro" id="IPR001944">
    <property type="entry name" value="Glycoside_Hdrlase_35"/>
</dbReference>
<feature type="domain" description="Beta-galactosidase galactose-binding" evidence="7">
    <location>
        <begin position="716"/>
        <end position="775"/>
    </location>
</feature>
<dbReference type="Proteomes" id="UP001165069">
    <property type="component" value="Unassembled WGS sequence"/>
</dbReference>
<dbReference type="PRINTS" id="PR00742">
    <property type="entry name" value="GLHYDRLASE35"/>
</dbReference>
<proteinExistence type="inferred from homology"/>
<evidence type="ECO:0000259" key="6">
    <source>
        <dbReference type="Pfam" id="PF01301"/>
    </source>
</evidence>
<keyword evidence="3" id="KW-0326">Glycosidase</keyword>
<evidence type="ECO:0000256" key="5">
    <source>
        <dbReference type="SAM" id="SignalP"/>
    </source>
</evidence>
<dbReference type="InterPro" id="IPR031330">
    <property type="entry name" value="Gly_Hdrlase_35_cat"/>
</dbReference>
<dbReference type="SUPFAM" id="SSF51445">
    <property type="entry name" value="(Trans)glycosidases"/>
    <property type="match status" value="1"/>
</dbReference>
<feature type="domain" description="Glycoside hydrolase 35 catalytic" evidence="6">
    <location>
        <begin position="35"/>
        <end position="363"/>
    </location>
</feature>
<feature type="signal peptide" evidence="5">
    <location>
        <begin position="1"/>
        <end position="17"/>
    </location>
</feature>
<name>A0ABQ5QCS5_9BACT</name>
<organism evidence="8 9">
    <name type="scientific">Geothrix limicola</name>
    <dbReference type="NCBI Taxonomy" id="2927978"/>
    <lineage>
        <taxon>Bacteria</taxon>
        <taxon>Pseudomonadati</taxon>
        <taxon>Acidobacteriota</taxon>
        <taxon>Holophagae</taxon>
        <taxon>Holophagales</taxon>
        <taxon>Holophagaceae</taxon>
        <taxon>Geothrix</taxon>
    </lineage>
</organism>
<evidence type="ECO:0000313" key="9">
    <source>
        <dbReference type="Proteomes" id="UP001165069"/>
    </source>
</evidence>
<evidence type="ECO:0000313" key="8">
    <source>
        <dbReference type="EMBL" id="GLH72637.1"/>
    </source>
</evidence>
<gene>
    <name evidence="8" type="ORF">GETHLI_11390</name>
</gene>
<evidence type="ECO:0000256" key="2">
    <source>
        <dbReference type="ARBA" id="ARBA00022801"/>
    </source>
</evidence>
<sequence length="810" mass="89708">MAFLRALLFCAAFGALAAPGAFPRPDRIRYDGHCLTLDGQDTLVYSAAFHYFRCPKELWRDRFRKIKAAGFNTVESYVPWNWHERSMPAGLDDFSKCDFRDLQAWMRMAHDEFGLYTILRPGPFICAEWSGGAYPRWLAKFAPGGSDLWLRSAHPDHIRWAEHWYAAVVPVLAREQVTRKPKGAKGLILVQLENEYDNHECAGKETLLRALRGAALKAGLEVPLFTCLTEECRASKDAELSQVFDSDNYYVGLREASSCAHRMADLRRRQSDAPGFVTELQGGWFSLVGGRLSEEHYSDERHFQAIALMSLLGGATGMNVYMACGGTHFEGWGARGMTTTYDYNAPIRENGTLGPKYAVAKALGGFLRVHGRALARAEGGPCELQGASKELVGGVRVAQDGTRFVFLHNSGDAPLRGKVRVMPASAAGADRPMYNTDQHGNQVLVKARGQGVSAASIPSFEIGYELEGLGSKVLVLPPGLPVEGGTWWPRLSAKRAPIQVPGAPVRLLQVQAREDAWDRAQWQPLTEGVSLPELGVSDHRYVLYRARVRLDAVQAARETNLLFNTFSRDIVSVLVNGQPARRTFPLDADAQSWPTRKADARIRSDEFDNRFDVAGLLREGGNEIVAVYENLGHAHGYVPMEELSGLRRAGLSTNEAALTHTLSWEVAPDLGGLALGWQRPETRVEGWKNVDLDGSSAIPRKGNRTQPKGARTGLVTWYRAEFELPRGAAGAPWRALVNASGNGYLWLNGYNLGRHWEVGPQREFYLPECWLRTGKGRRNVLVFALRQTADGALLKALEIAPYTEVDPPKR</sequence>
<comment type="similarity">
    <text evidence="1 4">Belongs to the glycosyl hydrolase 35 family.</text>
</comment>
<keyword evidence="2" id="KW-0378">Hydrolase</keyword>
<protein>
    <submittedName>
        <fullName evidence="8">Beta-galactosidase</fullName>
    </submittedName>
</protein>
<accession>A0ABQ5QCS5</accession>
<dbReference type="RefSeq" id="WP_285571548.1">
    <property type="nucleotide sequence ID" value="NZ_BSDE01000001.1"/>
</dbReference>
<dbReference type="Pfam" id="PF01301">
    <property type="entry name" value="Glyco_hydro_35"/>
    <property type="match status" value="1"/>
</dbReference>
<evidence type="ECO:0000259" key="7">
    <source>
        <dbReference type="Pfam" id="PF21467"/>
    </source>
</evidence>
<evidence type="ECO:0000256" key="1">
    <source>
        <dbReference type="ARBA" id="ARBA00009809"/>
    </source>
</evidence>
<dbReference type="Pfam" id="PF21467">
    <property type="entry name" value="BetaGal_gal-bd"/>
    <property type="match status" value="1"/>
</dbReference>
<dbReference type="Gene3D" id="3.20.20.80">
    <property type="entry name" value="Glycosidases"/>
    <property type="match status" value="1"/>
</dbReference>
<dbReference type="Gene3D" id="2.60.120.260">
    <property type="entry name" value="Galactose-binding domain-like"/>
    <property type="match status" value="1"/>
</dbReference>
<evidence type="ECO:0000256" key="4">
    <source>
        <dbReference type="RuleBase" id="RU003679"/>
    </source>
</evidence>
<dbReference type="InterPro" id="IPR017853">
    <property type="entry name" value="GH"/>
</dbReference>
<comment type="caution">
    <text evidence="8">The sequence shown here is derived from an EMBL/GenBank/DDBJ whole genome shotgun (WGS) entry which is preliminary data.</text>
</comment>
<dbReference type="SUPFAM" id="SSF49785">
    <property type="entry name" value="Galactose-binding domain-like"/>
    <property type="match status" value="1"/>
</dbReference>
<reference evidence="8 9" key="1">
    <citation type="journal article" date="2023" name="Antonie Van Leeuwenhoek">
        <title>Mesoterricola silvestris gen. nov., sp. nov., Mesoterricola sediminis sp. nov., Geothrix oryzae sp. nov., Geothrix edaphica sp. nov., Geothrix rubra sp. nov., and Geothrix limicola sp. nov., six novel members of Acidobacteriota isolated from soils.</title>
        <authorList>
            <person name="Itoh H."/>
            <person name="Sugisawa Y."/>
            <person name="Mise K."/>
            <person name="Xu Z."/>
            <person name="Kuniyasu M."/>
            <person name="Ushijima N."/>
            <person name="Kawano K."/>
            <person name="Kobayashi E."/>
            <person name="Shiratori Y."/>
            <person name="Masuda Y."/>
            <person name="Senoo K."/>
        </authorList>
    </citation>
    <scope>NUCLEOTIDE SEQUENCE [LARGE SCALE GENOMIC DNA]</scope>
    <source>
        <strain evidence="8 9">Red804</strain>
    </source>
</reference>
<dbReference type="PANTHER" id="PTHR23421">
    <property type="entry name" value="BETA-GALACTOSIDASE RELATED"/>
    <property type="match status" value="1"/>
</dbReference>
<dbReference type="InterPro" id="IPR008979">
    <property type="entry name" value="Galactose-bd-like_sf"/>
</dbReference>
<evidence type="ECO:0000256" key="3">
    <source>
        <dbReference type="ARBA" id="ARBA00023295"/>
    </source>
</evidence>
<keyword evidence="5" id="KW-0732">Signal</keyword>
<dbReference type="EMBL" id="BSDE01000001">
    <property type="protein sequence ID" value="GLH72637.1"/>
    <property type="molecule type" value="Genomic_DNA"/>
</dbReference>
<keyword evidence="9" id="KW-1185">Reference proteome</keyword>
<dbReference type="InterPro" id="IPR048913">
    <property type="entry name" value="BetaGal_gal-bd"/>
</dbReference>